<dbReference type="OrthoDB" id="5398572at2759"/>
<dbReference type="Pfam" id="PF01636">
    <property type="entry name" value="APH"/>
    <property type="match status" value="1"/>
</dbReference>
<feature type="region of interest" description="Disordered" evidence="1">
    <location>
        <begin position="1012"/>
        <end position="1034"/>
    </location>
</feature>
<dbReference type="SMART" id="SM00717">
    <property type="entry name" value="SANT"/>
    <property type="match status" value="1"/>
</dbReference>
<dbReference type="Gene3D" id="3.90.1200.10">
    <property type="match status" value="1"/>
</dbReference>
<dbReference type="SUPFAM" id="SSF56112">
    <property type="entry name" value="Protein kinase-like (PK-like)"/>
    <property type="match status" value="1"/>
</dbReference>
<feature type="compositionally biased region" description="Basic and acidic residues" evidence="1">
    <location>
        <begin position="558"/>
        <end position="573"/>
    </location>
</feature>
<dbReference type="InterPro" id="IPR051678">
    <property type="entry name" value="AGP_Transferase"/>
</dbReference>
<dbReference type="EMBL" id="AYSA01000263">
    <property type="protein sequence ID" value="ESZ94202.1"/>
    <property type="molecule type" value="Genomic_DNA"/>
</dbReference>
<feature type="region of interest" description="Disordered" evidence="1">
    <location>
        <begin position="507"/>
        <end position="781"/>
    </location>
</feature>
<keyword evidence="4" id="KW-1185">Reference proteome</keyword>
<sequence length="1301" mass="146971">MARTSTRSASRDLPSSPPNRESPIGRVIRTTRSQSIDLDARRSRQGSVESTGSNNQPRNRRVPRATTASTARNLPIVTEADELLSEKEDEGQDVEQDEEEGEDPDATKVAEPSEFDMQGDDLRSNQANSPAHTAISDTTVNTLHTERVMESIDSKSAIETLSDLYDTARQIITKSANKNVRPKDTKRHLKFLNALCNGFEALREPYGTEKFIEVKLVLRKLFGPLDSEEYGSKVPGDSAVPLSAILHSANLATLISEVNEQRQMGQDLDDKARQQKLTVFLQSLEKAFPGPFVSEFAANSDSGGSKLINESFDMVLDIRTHLFITVSRQLEMGEPSFDPDRVLTTLFLEGEDENGSFDGIDFEEQRDRAGERVDLIRKTFKPPENATGPGEYVDFDMLDDLYPISEFFNNLIGYGQKRLAEVENNVETRGGIENVIESLQELVKDIESDPEPDIEVQFNAPKRVMEQDSNPSLKMMMPPPPPPKTQKSHHLDPRALRRLLDLKNKAGSQQLGDREGSSRPNPSANARSSLTGPLRSRPEVQQQDSAITSAFKAFSKSQNKENRLPDQHQESRAHPSTTARRGMYGRHPDAERVQWTEDSQGLPELPQPKNKKRKTPLPPDVQTDEEEFSSDPGFQNDQRNMDPPRKTAALKSSVRPNKRVRTEAGESSRVQNSHNGDRPREVFSPIGPIEDGDDDDDDDDDIQSQFASERQSQQIRERSQLQQGPRISPRPLRRSPRIDLDDDEDSLELPDDDELRPAPFSQIQGTARTNARTQATKVGVNRPQTREVWSDADTDRLIRRIAKYGSNWAEIERRGGFDRDNLSQVNLKDRARNMKTNMLLAGELLPKHFENVKLNAKLIARVKTTWPEYNPITDTGAYLRMGIRILLACWAEEAHLVHEMVKQDGLEWVGEMFGLEPRWTTEPDIVKIELIARKHLKFDVNSLCRVTFYAEGAFNKLYKLKTADADACFLIRVTLPVDPFNKTNSEVATINFIRQNTDIPVSRILAFDDSSENELGSRSGARNPPPSTSIASDDNDIAGEALQGSIPALPVLGQMVSLVFFWGDHIAQDIPRGPFAHSSDWILARLNLVLTDQEKILNTSKDEDDIEDAQNSKTLAERLLKLLPSILPANQDILEQSVLFHDDLSMQNILVDDDGNITGIIDWECVSALPLWRSCSLPELFRSRERTQKPERDQYAPDSPSSSPIDSDLDSDFDNEGINSLYWEYLLEYELTQLRSLFLHEMHVVAPEWTQEYMNAVENGKVDFELAVQHCDNSWRTYKIRAWLDAREKGEYWSLRGKFLE</sequence>
<feature type="compositionally biased region" description="Polar residues" evidence="1">
    <location>
        <begin position="518"/>
        <end position="531"/>
    </location>
</feature>
<dbReference type="STRING" id="1432307.W9CBR8"/>
<gene>
    <name evidence="3" type="ORF">SBOR_5428</name>
</gene>
<reference evidence="3 4" key="1">
    <citation type="journal article" date="2014" name="Genome Announc.">
        <title>Draft genome sequence of Sclerotinia borealis, a psychrophilic plant pathogenic fungus.</title>
        <authorList>
            <person name="Mardanov A.V."/>
            <person name="Beletsky A.V."/>
            <person name="Kadnikov V.V."/>
            <person name="Ignatov A.N."/>
            <person name="Ravin N.V."/>
        </authorList>
    </citation>
    <scope>NUCLEOTIDE SEQUENCE [LARGE SCALE GENOMIC DNA]</scope>
    <source>
        <strain evidence="4">F-4157</strain>
    </source>
</reference>
<feature type="region of interest" description="Disordered" evidence="1">
    <location>
        <begin position="1"/>
        <end position="138"/>
    </location>
</feature>
<comment type="caution">
    <text evidence="3">The sequence shown here is derived from an EMBL/GenBank/DDBJ whole genome shotgun (WGS) entry which is preliminary data.</text>
</comment>
<evidence type="ECO:0000256" key="1">
    <source>
        <dbReference type="SAM" id="MobiDB-lite"/>
    </source>
</evidence>
<feature type="compositionally biased region" description="Basic and acidic residues" evidence="1">
    <location>
        <begin position="586"/>
        <end position="595"/>
    </location>
</feature>
<feature type="compositionally biased region" description="Low complexity" evidence="1">
    <location>
        <begin position="1197"/>
        <end position="1206"/>
    </location>
</feature>
<feature type="compositionally biased region" description="Polar residues" evidence="1">
    <location>
        <begin position="539"/>
        <end position="548"/>
    </location>
</feature>
<proteinExistence type="predicted"/>
<feature type="compositionally biased region" description="Polar residues" evidence="1">
    <location>
        <begin position="124"/>
        <end position="138"/>
    </location>
</feature>
<dbReference type="Gene3D" id="1.10.246.220">
    <property type="match status" value="1"/>
</dbReference>
<dbReference type="InterPro" id="IPR011009">
    <property type="entry name" value="Kinase-like_dom_sf"/>
</dbReference>
<dbReference type="PANTHER" id="PTHR21310">
    <property type="entry name" value="AMINOGLYCOSIDE PHOSPHOTRANSFERASE-RELATED-RELATED"/>
    <property type="match status" value="1"/>
</dbReference>
<feature type="compositionally biased region" description="Polar residues" evidence="1">
    <location>
        <begin position="761"/>
        <end position="776"/>
    </location>
</feature>
<feature type="region of interest" description="Disordered" evidence="1">
    <location>
        <begin position="1186"/>
        <end position="1211"/>
    </location>
</feature>
<evidence type="ECO:0000259" key="2">
    <source>
        <dbReference type="SMART" id="SM00717"/>
    </source>
</evidence>
<dbReference type="CDD" id="cd11660">
    <property type="entry name" value="SANT_TRF"/>
    <property type="match status" value="1"/>
</dbReference>
<feature type="domain" description="Myb-like" evidence="2">
    <location>
        <begin position="785"/>
        <end position="837"/>
    </location>
</feature>
<dbReference type="Proteomes" id="UP000019487">
    <property type="component" value="Unassembled WGS sequence"/>
</dbReference>
<evidence type="ECO:0000313" key="3">
    <source>
        <dbReference type="EMBL" id="ESZ94202.1"/>
    </source>
</evidence>
<feature type="compositionally biased region" description="Low complexity" evidence="1">
    <location>
        <begin position="708"/>
        <end position="730"/>
    </location>
</feature>
<feature type="region of interest" description="Disordered" evidence="1">
    <location>
        <begin position="470"/>
        <end position="490"/>
    </location>
</feature>
<evidence type="ECO:0000313" key="4">
    <source>
        <dbReference type="Proteomes" id="UP000019487"/>
    </source>
</evidence>
<organism evidence="3 4">
    <name type="scientific">Sclerotinia borealis (strain F-4128)</name>
    <dbReference type="NCBI Taxonomy" id="1432307"/>
    <lineage>
        <taxon>Eukaryota</taxon>
        <taxon>Fungi</taxon>
        <taxon>Dikarya</taxon>
        <taxon>Ascomycota</taxon>
        <taxon>Pezizomycotina</taxon>
        <taxon>Leotiomycetes</taxon>
        <taxon>Helotiales</taxon>
        <taxon>Sclerotiniaceae</taxon>
        <taxon>Sclerotinia</taxon>
    </lineage>
</organism>
<feature type="compositionally biased region" description="Acidic residues" evidence="1">
    <location>
        <begin position="690"/>
        <end position="702"/>
    </location>
</feature>
<feature type="compositionally biased region" description="Basic and acidic residues" evidence="1">
    <location>
        <begin position="1186"/>
        <end position="1195"/>
    </location>
</feature>
<feature type="compositionally biased region" description="Acidic residues" evidence="1">
    <location>
        <begin position="740"/>
        <end position="754"/>
    </location>
</feature>
<dbReference type="PANTHER" id="PTHR21310:SF13">
    <property type="entry name" value="AMINOGLYCOSIDE PHOSPHOTRANSFERASE DOMAIN-CONTAINING PROTEIN"/>
    <property type="match status" value="1"/>
</dbReference>
<dbReference type="InterPro" id="IPR002575">
    <property type="entry name" value="Aminoglycoside_PTrfase"/>
</dbReference>
<feature type="compositionally biased region" description="Polar residues" evidence="1">
    <location>
        <begin position="45"/>
        <end position="57"/>
    </location>
</feature>
<accession>W9CBR8</accession>
<name>W9CBR8_SCLBF</name>
<dbReference type="HOGENOM" id="CLU_261460_0_0_1"/>
<protein>
    <recommendedName>
        <fullName evidence="2">Myb-like domain-containing protein</fullName>
    </recommendedName>
</protein>
<feature type="compositionally biased region" description="Acidic residues" evidence="1">
    <location>
        <begin position="79"/>
        <end position="104"/>
    </location>
</feature>
<dbReference type="InterPro" id="IPR001005">
    <property type="entry name" value="SANT/Myb"/>
</dbReference>